<feature type="region of interest" description="Disordered" evidence="2">
    <location>
        <begin position="168"/>
        <end position="191"/>
    </location>
</feature>
<name>A0A1Q9C5I5_SYMMI</name>
<keyword evidence="1" id="KW-0175">Coiled coil</keyword>
<proteinExistence type="predicted"/>
<gene>
    <name evidence="3" type="ORF">AK812_SmicGene41666</name>
</gene>
<feature type="coiled-coil region" evidence="1">
    <location>
        <begin position="204"/>
        <end position="259"/>
    </location>
</feature>
<dbReference type="AlphaFoldDB" id="A0A1Q9C5I5"/>
<accession>A0A1Q9C5I5</accession>
<evidence type="ECO:0000313" key="3">
    <source>
        <dbReference type="EMBL" id="OLP78189.1"/>
    </source>
</evidence>
<evidence type="ECO:0000256" key="1">
    <source>
        <dbReference type="SAM" id="Coils"/>
    </source>
</evidence>
<feature type="region of interest" description="Disordered" evidence="2">
    <location>
        <begin position="115"/>
        <end position="137"/>
    </location>
</feature>
<dbReference type="EMBL" id="LSRX01001649">
    <property type="protein sequence ID" value="OLP78189.1"/>
    <property type="molecule type" value="Genomic_DNA"/>
</dbReference>
<dbReference type="OrthoDB" id="10299495at2759"/>
<organism evidence="3 4">
    <name type="scientific">Symbiodinium microadriaticum</name>
    <name type="common">Dinoflagellate</name>
    <name type="synonym">Zooxanthella microadriatica</name>
    <dbReference type="NCBI Taxonomy" id="2951"/>
    <lineage>
        <taxon>Eukaryota</taxon>
        <taxon>Sar</taxon>
        <taxon>Alveolata</taxon>
        <taxon>Dinophyceae</taxon>
        <taxon>Suessiales</taxon>
        <taxon>Symbiodiniaceae</taxon>
        <taxon>Symbiodinium</taxon>
    </lineage>
</organism>
<comment type="caution">
    <text evidence="3">The sequence shown here is derived from an EMBL/GenBank/DDBJ whole genome shotgun (WGS) entry which is preliminary data.</text>
</comment>
<evidence type="ECO:0000256" key="2">
    <source>
        <dbReference type="SAM" id="MobiDB-lite"/>
    </source>
</evidence>
<evidence type="ECO:0000313" key="4">
    <source>
        <dbReference type="Proteomes" id="UP000186817"/>
    </source>
</evidence>
<protein>
    <submittedName>
        <fullName evidence="3">Uncharacterized protein</fullName>
    </submittedName>
</protein>
<keyword evidence="4" id="KW-1185">Reference proteome</keyword>
<feature type="region of interest" description="Disordered" evidence="2">
    <location>
        <begin position="260"/>
        <end position="283"/>
    </location>
</feature>
<sequence length="568" mass="62640">MMGRSALALAARHGILETRSGRTLLSLCFACGHREGRRRTQAEHHPALLPPQGTLISAGSTFLGWTIFLAPPCKLELVYHEVWRQGQVPWTLRPYRGDCSGISGAIARRGLLHPADRTREHGGGSSIPGPASHTATRDTGTLAPVAAIQGILLQDPWREHGREAAKGRYVQGTSDPVPTQAPPQSPLAGTRPPRVALVLEAMAVVDWRDRAVRAKALLERLQNELQEVKDRNAALKLENKELEQENKADERNAWFQEQQAMVSHHQRDAMRPSSGDGPPGPAYQQSYDVIEVYTIEDAEALAHAVLQGDEEGPSHGLLEGPQILSSIFEEEAPAATGSVAEPDAERTPSRRISRAELLDDLPVERELKELPESLKHWECTPSVRQHIDGSRAKEWKKYEDFQDSTEVRLIVVRPDILYRVSKLQSSIKGATIGTLHDGNRTFEIYPAGGDRIDWIDTATQATLAADREQLKAGGLSERNALGLKLRISEQELIELIQTYAVGERSRESANANNVATMLAMQKKNKAVSRAVENARMLRAKFTELQESPDGADLDPLTIPKCVERLGCD</sequence>
<reference evidence="3 4" key="1">
    <citation type="submission" date="2016-02" db="EMBL/GenBank/DDBJ databases">
        <title>Genome analysis of coral dinoflagellate symbionts highlights evolutionary adaptations to a symbiotic lifestyle.</title>
        <authorList>
            <person name="Aranda M."/>
            <person name="Li Y."/>
            <person name="Liew Y.J."/>
            <person name="Baumgarten S."/>
            <person name="Simakov O."/>
            <person name="Wilson M."/>
            <person name="Piel J."/>
            <person name="Ashoor H."/>
            <person name="Bougouffa S."/>
            <person name="Bajic V.B."/>
            <person name="Ryu T."/>
            <person name="Ravasi T."/>
            <person name="Bayer T."/>
            <person name="Micklem G."/>
            <person name="Kim H."/>
            <person name="Bhak J."/>
            <person name="Lajeunesse T.C."/>
            <person name="Voolstra C.R."/>
        </authorList>
    </citation>
    <scope>NUCLEOTIDE SEQUENCE [LARGE SCALE GENOMIC DNA]</scope>
    <source>
        <strain evidence="3 4">CCMP2467</strain>
    </source>
</reference>
<dbReference type="Proteomes" id="UP000186817">
    <property type="component" value="Unassembled WGS sequence"/>
</dbReference>